<dbReference type="GO" id="GO:0005829">
    <property type="term" value="C:cytosol"/>
    <property type="evidence" value="ECO:0007669"/>
    <property type="project" value="TreeGrafter"/>
</dbReference>
<dbReference type="PANTHER" id="PTHR21327:SF18">
    <property type="entry name" value="3,4-DIHYDROXY-2-BUTANONE 4-PHOSPHATE SYNTHASE"/>
    <property type="match status" value="1"/>
</dbReference>
<evidence type="ECO:0000256" key="7">
    <source>
        <dbReference type="ARBA" id="ARBA00022833"/>
    </source>
</evidence>
<dbReference type="PANTHER" id="PTHR21327">
    <property type="entry name" value="GTP CYCLOHYDROLASE II-RELATED"/>
    <property type="match status" value="1"/>
</dbReference>
<reference evidence="13 14" key="1">
    <citation type="submission" date="2017-07" db="EMBL/GenBank/DDBJ databases">
        <title>Elstera cyanobacteriorum sp. nov., a novel bacterium isolated from cyanobacterial aggregates in a eutrophic lake.</title>
        <authorList>
            <person name="Cai H."/>
        </authorList>
    </citation>
    <scope>NUCLEOTIDE SEQUENCE [LARGE SCALE GENOMIC DNA]</scope>
    <source>
        <strain evidence="13 14">TH019</strain>
    </source>
</reference>
<dbReference type="SUPFAM" id="SSF142695">
    <property type="entry name" value="RibA-like"/>
    <property type="match status" value="1"/>
</dbReference>
<gene>
    <name evidence="11 13" type="primary">ribA</name>
    <name evidence="13" type="ORF">CHR90_10565</name>
</gene>
<feature type="binding site" evidence="11">
    <location>
        <position position="318"/>
    </location>
    <ligand>
        <name>GTP</name>
        <dbReference type="ChEBI" id="CHEBI:37565"/>
    </ligand>
</feature>
<evidence type="ECO:0000256" key="6">
    <source>
        <dbReference type="ARBA" id="ARBA00022801"/>
    </source>
</evidence>
<dbReference type="AlphaFoldDB" id="A0A255XPR9"/>
<keyword evidence="4 11" id="KW-0479">Metal-binding</keyword>
<feature type="binding site" evidence="11">
    <location>
        <begin position="218"/>
        <end position="222"/>
    </location>
    <ligand>
        <name>GTP</name>
        <dbReference type="ChEBI" id="CHEBI:37565"/>
    </ligand>
</feature>
<comment type="similarity">
    <text evidence="2">In the N-terminal section; belongs to the DHBP synthase family.</text>
</comment>
<evidence type="ECO:0000256" key="8">
    <source>
        <dbReference type="ARBA" id="ARBA00023134"/>
    </source>
</evidence>
<evidence type="ECO:0000256" key="5">
    <source>
        <dbReference type="ARBA" id="ARBA00022741"/>
    </source>
</evidence>
<feature type="binding site" evidence="11">
    <location>
        <begin position="261"/>
        <end position="263"/>
    </location>
    <ligand>
        <name>GTP</name>
        <dbReference type="ChEBI" id="CHEBI:37565"/>
    </ligand>
</feature>
<comment type="cofactor">
    <cofactor evidence="11">
        <name>Zn(2+)</name>
        <dbReference type="ChEBI" id="CHEBI:29105"/>
    </cofactor>
    <text evidence="11">Binds 1 zinc ion per subunit.</text>
</comment>
<feature type="binding site" evidence="11">
    <location>
        <position position="283"/>
    </location>
    <ligand>
        <name>GTP</name>
        <dbReference type="ChEBI" id="CHEBI:37565"/>
    </ligand>
</feature>
<comment type="function">
    <text evidence="9 11">Catalyzes the conversion of GTP to 2,5-diamino-6-ribosylamino-4(3H)-pyrimidinone 5'-phosphate (DARP), formate and pyrophosphate.</text>
</comment>
<evidence type="ECO:0000256" key="1">
    <source>
        <dbReference type="ARBA" id="ARBA00004853"/>
    </source>
</evidence>
<evidence type="ECO:0000256" key="4">
    <source>
        <dbReference type="ARBA" id="ARBA00022723"/>
    </source>
</evidence>
<evidence type="ECO:0000256" key="11">
    <source>
        <dbReference type="HAMAP-Rule" id="MF_00179"/>
    </source>
</evidence>
<keyword evidence="14" id="KW-1185">Reference proteome</keyword>
<protein>
    <recommendedName>
        <fullName evidence="11">GTP cyclohydrolase-2</fullName>
        <ecNumber evidence="11">3.5.4.25</ecNumber>
    </recommendedName>
    <alternativeName>
        <fullName evidence="11">GTP cyclohydrolase II</fullName>
    </alternativeName>
</protein>
<dbReference type="OrthoDB" id="9793111at2"/>
<evidence type="ECO:0000256" key="3">
    <source>
        <dbReference type="ARBA" id="ARBA00022619"/>
    </source>
</evidence>
<keyword evidence="7 11" id="KW-0862">Zinc</keyword>
<feature type="binding site" evidence="11">
    <location>
        <position position="234"/>
    </location>
    <ligand>
        <name>Zn(2+)</name>
        <dbReference type="ChEBI" id="CHEBI:29105"/>
        <note>catalytic</note>
    </ligand>
</feature>
<dbReference type="CDD" id="cd00641">
    <property type="entry name" value="GTP_cyclohydro2"/>
    <property type="match status" value="1"/>
</dbReference>
<dbReference type="NCBIfam" id="NF001591">
    <property type="entry name" value="PRK00393.1"/>
    <property type="match status" value="1"/>
</dbReference>
<dbReference type="NCBIfam" id="TIGR00505">
    <property type="entry name" value="ribA"/>
    <property type="match status" value="1"/>
</dbReference>
<comment type="caution">
    <text evidence="13">The sequence shown here is derived from an EMBL/GenBank/DDBJ whole genome shotgun (WGS) entry which is preliminary data.</text>
</comment>
<dbReference type="Proteomes" id="UP000216361">
    <property type="component" value="Unassembled WGS sequence"/>
</dbReference>
<dbReference type="Gene3D" id="3.40.50.10990">
    <property type="entry name" value="GTP cyclohydrolase II"/>
    <property type="match status" value="1"/>
</dbReference>
<evidence type="ECO:0000256" key="2">
    <source>
        <dbReference type="ARBA" id="ARBA00005520"/>
    </source>
</evidence>
<keyword evidence="6 11" id="KW-0378">Hydrolase</keyword>
<dbReference type="GO" id="GO:0008686">
    <property type="term" value="F:3,4-dihydroxy-2-butanone-4-phosphate synthase activity"/>
    <property type="evidence" value="ECO:0007669"/>
    <property type="project" value="TreeGrafter"/>
</dbReference>
<feature type="binding site" evidence="11">
    <location>
        <position position="236"/>
    </location>
    <ligand>
        <name>Zn(2+)</name>
        <dbReference type="ChEBI" id="CHEBI:29105"/>
        <note>catalytic</note>
    </ligand>
</feature>
<keyword evidence="3 11" id="KW-0686">Riboflavin biosynthesis</keyword>
<dbReference type="InterPro" id="IPR036144">
    <property type="entry name" value="RibA-like_sf"/>
</dbReference>
<dbReference type="InterPro" id="IPR032677">
    <property type="entry name" value="GTP_cyclohydro_II"/>
</dbReference>
<dbReference type="InterPro" id="IPR000926">
    <property type="entry name" value="RibA"/>
</dbReference>
<dbReference type="EMBL" id="NOXS01000032">
    <property type="protein sequence ID" value="OYQ18997.1"/>
    <property type="molecule type" value="Genomic_DNA"/>
</dbReference>
<dbReference type="Pfam" id="PF00925">
    <property type="entry name" value="GTP_cyclohydro2"/>
    <property type="match status" value="1"/>
</dbReference>
<evidence type="ECO:0000313" key="14">
    <source>
        <dbReference type="Proteomes" id="UP000216361"/>
    </source>
</evidence>
<evidence type="ECO:0000256" key="9">
    <source>
        <dbReference type="ARBA" id="ARBA00043932"/>
    </source>
</evidence>
<name>A0A255XPR9_9PROT</name>
<dbReference type="FunFam" id="3.40.50.10990:FF:000001">
    <property type="entry name" value="Riboflavin biosynthesis protein RibBA"/>
    <property type="match status" value="1"/>
</dbReference>
<comment type="similarity">
    <text evidence="11">Belongs to the GTP cyclohydrolase II family.</text>
</comment>
<dbReference type="GO" id="GO:0005525">
    <property type="term" value="F:GTP binding"/>
    <property type="evidence" value="ECO:0007669"/>
    <property type="project" value="UniProtKB-KW"/>
</dbReference>
<feature type="domain" description="GTP cyclohydrolase II" evidence="12">
    <location>
        <begin position="176"/>
        <end position="339"/>
    </location>
</feature>
<feature type="binding site" evidence="11">
    <location>
        <position position="223"/>
    </location>
    <ligand>
        <name>Zn(2+)</name>
        <dbReference type="ChEBI" id="CHEBI:29105"/>
        <note>catalytic</note>
    </ligand>
</feature>
<feature type="binding site" evidence="11">
    <location>
        <position position="239"/>
    </location>
    <ligand>
        <name>GTP</name>
        <dbReference type="ChEBI" id="CHEBI:37565"/>
    </ligand>
</feature>
<feature type="active site" description="Nucleophile" evidence="11">
    <location>
        <position position="297"/>
    </location>
</feature>
<keyword evidence="8 11" id="KW-0342">GTP-binding</keyword>
<accession>A0A255XPR9</accession>
<dbReference type="HAMAP" id="MF_00179">
    <property type="entry name" value="RibA"/>
    <property type="match status" value="1"/>
</dbReference>
<sequence length="367" mass="38919">MTDTARPDLSASLADRLTVERAVSDLRRSTPVIITENAQAWLVLPTEAATAGAMIELLPDGAPLTLVLTANRAEALGLMGDDALIARRLRSPYEAGLADPTHPAGSGAPGAMPLTIEAPLPAIADAAIRLMKAAQLLPAALIVPLPAPISGLMSLPRSLVLEATLQGDPRLRRLSDARVPLTGAEKTRIVSFRDQVTGIDHLALLIGEPLGQDAPLVRLHSSCITGDLLGSLRCDCGEQLRGAITAMNDAGGGILLYLQQEGRGIGIVNKLRAYALQDDGLDTVDANTALGFENDERDFAIAAEMLRQLDVPAIRLLTNNPRKVGHLAGFGVEVRERVQHAFPGNPHNRNYLAAKARKAGHLLPVEE</sequence>
<dbReference type="GO" id="GO:0008270">
    <property type="term" value="F:zinc ion binding"/>
    <property type="evidence" value="ECO:0007669"/>
    <property type="project" value="UniProtKB-UniRule"/>
</dbReference>
<dbReference type="GO" id="GO:0009231">
    <property type="term" value="P:riboflavin biosynthetic process"/>
    <property type="evidence" value="ECO:0007669"/>
    <property type="project" value="UniProtKB-UniRule"/>
</dbReference>
<organism evidence="13 14">
    <name type="scientific">Elstera cyanobacteriorum</name>
    <dbReference type="NCBI Taxonomy" id="2022747"/>
    <lineage>
        <taxon>Bacteria</taxon>
        <taxon>Pseudomonadati</taxon>
        <taxon>Pseudomonadota</taxon>
        <taxon>Alphaproteobacteria</taxon>
        <taxon>Rhodospirillales</taxon>
        <taxon>Rhodospirillaceae</taxon>
        <taxon>Elstera</taxon>
    </lineage>
</organism>
<evidence type="ECO:0000256" key="10">
    <source>
        <dbReference type="ARBA" id="ARBA00049295"/>
    </source>
</evidence>
<feature type="active site" description="Proton acceptor" evidence="11">
    <location>
        <position position="295"/>
    </location>
</feature>
<proteinExistence type="inferred from homology"/>
<dbReference type="GO" id="GO:0003935">
    <property type="term" value="F:GTP cyclohydrolase II activity"/>
    <property type="evidence" value="ECO:0007669"/>
    <property type="project" value="UniProtKB-UniRule"/>
</dbReference>
<evidence type="ECO:0000259" key="12">
    <source>
        <dbReference type="Pfam" id="PF00925"/>
    </source>
</evidence>
<comment type="catalytic activity">
    <reaction evidence="10 11">
        <text>GTP + 4 H2O = 2,5-diamino-6-hydroxy-4-(5-phosphoribosylamino)-pyrimidine + formate + 2 phosphate + 3 H(+)</text>
        <dbReference type="Rhea" id="RHEA:23704"/>
        <dbReference type="ChEBI" id="CHEBI:15377"/>
        <dbReference type="ChEBI" id="CHEBI:15378"/>
        <dbReference type="ChEBI" id="CHEBI:15740"/>
        <dbReference type="ChEBI" id="CHEBI:37565"/>
        <dbReference type="ChEBI" id="CHEBI:43474"/>
        <dbReference type="ChEBI" id="CHEBI:58614"/>
        <dbReference type="EC" id="3.5.4.25"/>
    </reaction>
</comment>
<dbReference type="EC" id="3.5.4.25" evidence="11"/>
<feature type="binding site" evidence="11">
    <location>
        <position position="323"/>
    </location>
    <ligand>
        <name>GTP</name>
        <dbReference type="ChEBI" id="CHEBI:37565"/>
    </ligand>
</feature>
<evidence type="ECO:0000313" key="13">
    <source>
        <dbReference type="EMBL" id="OYQ18997.1"/>
    </source>
</evidence>
<dbReference type="UniPathway" id="UPA00275">
    <property type="reaction ID" value="UER00400"/>
</dbReference>
<comment type="pathway">
    <text evidence="1 11">Cofactor biosynthesis; riboflavin biosynthesis; 5-amino-6-(D-ribitylamino)uracil from GTP: step 1/4.</text>
</comment>
<keyword evidence="5 11" id="KW-0547">Nucleotide-binding</keyword>